<dbReference type="Proteomes" id="UP001476798">
    <property type="component" value="Unassembled WGS sequence"/>
</dbReference>
<feature type="chain" id="PRO_5045216627" evidence="1">
    <location>
        <begin position="22"/>
        <end position="126"/>
    </location>
</feature>
<organism evidence="2 3">
    <name type="scientific">Goodea atripinnis</name>
    <dbReference type="NCBI Taxonomy" id="208336"/>
    <lineage>
        <taxon>Eukaryota</taxon>
        <taxon>Metazoa</taxon>
        <taxon>Chordata</taxon>
        <taxon>Craniata</taxon>
        <taxon>Vertebrata</taxon>
        <taxon>Euteleostomi</taxon>
        <taxon>Actinopterygii</taxon>
        <taxon>Neopterygii</taxon>
        <taxon>Teleostei</taxon>
        <taxon>Neoteleostei</taxon>
        <taxon>Acanthomorphata</taxon>
        <taxon>Ovalentaria</taxon>
        <taxon>Atherinomorphae</taxon>
        <taxon>Cyprinodontiformes</taxon>
        <taxon>Goodeidae</taxon>
        <taxon>Goodea</taxon>
    </lineage>
</organism>
<evidence type="ECO:0000313" key="2">
    <source>
        <dbReference type="EMBL" id="MEQ2186883.1"/>
    </source>
</evidence>
<protein>
    <submittedName>
        <fullName evidence="2">Uncharacterized protein</fullName>
    </submittedName>
</protein>
<evidence type="ECO:0000256" key="1">
    <source>
        <dbReference type="SAM" id="SignalP"/>
    </source>
</evidence>
<feature type="signal peptide" evidence="1">
    <location>
        <begin position="1"/>
        <end position="21"/>
    </location>
</feature>
<name>A0ABV0PU56_9TELE</name>
<sequence length="126" mass="14460">MVSFFTAPFVLVCAVKTVVLTTQTVVLKIHAMENPLLLKMDLRDSPAEKDMALISFYKRPNVQWACPLNCRLEGDVAVGLGVNRFFFYRTGKIEVGFFYKLWKLLCYTTFRRRTWPLGPISLSLSC</sequence>
<comment type="caution">
    <text evidence="2">The sequence shown here is derived from an EMBL/GenBank/DDBJ whole genome shotgun (WGS) entry which is preliminary data.</text>
</comment>
<dbReference type="EMBL" id="JAHRIO010086888">
    <property type="protein sequence ID" value="MEQ2186883.1"/>
    <property type="molecule type" value="Genomic_DNA"/>
</dbReference>
<accession>A0ABV0PU56</accession>
<gene>
    <name evidence="2" type="ORF">GOODEAATRI_033411</name>
</gene>
<proteinExistence type="predicted"/>
<keyword evidence="3" id="KW-1185">Reference proteome</keyword>
<keyword evidence="1" id="KW-0732">Signal</keyword>
<evidence type="ECO:0000313" key="3">
    <source>
        <dbReference type="Proteomes" id="UP001476798"/>
    </source>
</evidence>
<reference evidence="2 3" key="1">
    <citation type="submission" date="2021-06" db="EMBL/GenBank/DDBJ databases">
        <authorList>
            <person name="Palmer J.M."/>
        </authorList>
    </citation>
    <scope>NUCLEOTIDE SEQUENCE [LARGE SCALE GENOMIC DNA]</scope>
    <source>
        <strain evidence="2 3">GA_2019</strain>
        <tissue evidence="2">Muscle</tissue>
    </source>
</reference>